<evidence type="ECO:0000256" key="7">
    <source>
        <dbReference type="ARBA" id="ARBA00022737"/>
    </source>
</evidence>
<dbReference type="Pfam" id="PF00069">
    <property type="entry name" value="Pkinase"/>
    <property type="match status" value="1"/>
</dbReference>
<dbReference type="SMART" id="SM00220">
    <property type="entry name" value="S_TKc"/>
    <property type="match status" value="1"/>
</dbReference>
<keyword evidence="5" id="KW-0812">Transmembrane</keyword>
<dbReference type="SUPFAM" id="SSF56112">
    <property type="entry name" value="Protein kinase-like (PK-like)"/>
    <property type="match status" value="1"/>
</dbReference>
<keyword evidence="14" id="KW-0418">Kinase</keyword>
<feature type="signal peptide" evidence="12">
    <location>
        <begin position="1"/>
        <end position="24"/>
    </location>
</feature>
<evidence type="ECO:0000259" key="13">
    <source>
        <dbReference type="PROSITE" id="PS50011"/>
    </source>
</evidence>
<evidence type="ECO:0000256" key="8">
    <source>
        <dbReference type="ARBA" id="ARBA00022989"/>
    </source>
</evidence>
<dbReference type="InterPro" id="IPR001611">
    <property type="entry name" value="Leu-rich_rpt"/>
</dbReference>
<keyword evidence="6 12" id="KW-0732">Signal</keyword>
<feature type="chain" id="PRO_5042865725" evidence="12">
    <location>
        <begin position="25"/>
        <end position="748"/>
    </location>
</feature>
<dbReference type="PANTHER" id="PTHR48007">
    <property type="entry name" value="LEUCINE-RICH REPEAT RECEPTOR-LIKE PROTEIN KINASE PXC1"/>
    <property type="match status" value="1"/>
</dbReference>
<evidence type="ECO:0000256" key="5">
    <source>
        <dbReference type="ARBA" id="ARBA00022692"/>
    </source>
</evidence>
<keyword evidence="4" id="KW-0433">Leucine-rich repeat</keyword>
<dbReference type="GO" id="GO:0005524">
    <property type="term" value="F:ATP binding"/>
    <property type="evidence" value="ECO:0007669"/>
    <property type="project" value="InterPro"/>
</dbReference>
<dbReference type="Gene3D" id="3.30.200.20">
    <property type="entry name" value="Phosphorylase Kinase, domain 1"/>
    <property type="match status" value="1"/>
</dbReference>
<feature type="domain" description="Protein kinase" evidence="13">
    <location>
        <begin position="426"/>
        <end position="743"/>
    </location>
</feature>
<keyword evidence="14" id="KW-0808">Transferase</keyword>
<comment type="similarity">
    <text evidence="2">Belongs to the protein kinase superfamily. Ser/Thr protein kinase family.</text>
</comment>
<dbReference type="Pfam" id="PF08263">
    <property type="entry name" value="LRRNT_2"/>
    <property type="match status" value="1"/>
</dbReference>
<dbReference type="SUPFAM" id="SSF52058">
    <property type="entry name" value="L domain-like"/>
    <property type="match status" value="1"/>
</dbReference>
<organism evidence="14 15">
    <name type="scientific">Canna indica</name>
    <name type="common">Indian-shot</name>
    <dbReference type="NCBI Taxonomy" id="4628"/>
    <lineage>
        <taxon>Eukaryota</taxon>
        <taxon>Viridiplantae</taxon>
        <taxon>Streptophyta</taxon>
        <taxon>Embryophyta</taxon>
        <taxon>Tracheophyta</taxon>
        <taxon>Spermatophyta</taxon>
        <taxon>Magnoliopsida</taxon>
        <taxon>Liliopsida</taxon>
        <taxon>Zingiberales</taxon>
        <taxon>Cannaceae</taxon>
        <taxon>Canna</taxon>
    </lineage>
</organism>
<evidence type="ECO:0000256" key="6">
    <source>
        <dbReference type="ARBA" id="ARBA00022729"/>
    </source>
</evidence>
<protein>
    <submittedName>
        <fullName evidence="14">Receptor protein kinase-like protein ZAR1</fullName>
    </submittedName>
</protein>
<keyword evidence="15" id="KW-1185">Reference proteome</keyword>
<sequence length="748" mass="79530">MRRRRLYLFTIIFYIIHVLRRCPALSPDGLALLALKAAVSDDPSSSLSEWNQDDYNPCRWPGITCANATGFAYPRVVGVSVSGKNLSGHIPSEIGTLLFLRRLNLHGNRFSGTIPPQLFNASSLHSLFLYDNLLSGAFPAAACDLPRLQNLDLSRNALSGPLPPVLRGCRQLQRLRLAGNRLSGEIPARIWADIVSLVQLDLSSNGFTGRLPPDLGELDSLATLNLSHNHFSGSIPTSLGNLPSTVSLDLRYNNLSGEIPDFGSLANQGPTAFFDNPGLCGFPLMVPCERPATPAAETPEGGRGAEFAAMGNEGRKGISTGLIVLISAADVAGVALLGLLVVCAYWKVRGKEECSAKTGGGGKGLGRRGWCGWPCAEAGEENGEGPSSGEEVYDEEEGGGSGVGGVEGELVTMDKGFKVDLDELLRASAYVLGKGGKGIVYKVVVGNGEAVAVRRLGEGGGGGGRYKEFAAEVRAMGRVRHPNLVRLRAFYWAADEKLLIADFIANGNLSGAIRGRSGHVSLPWSARLSIARGAARGLAHLHDCSPRKFVHGDLKPSNILLDADFNPYISDFGLLRLLSLITSPSSSSANPTSAPSSSSFSSTTGLIGAALPFSSSSSKSGLLERPNPYRAPETRAAVSRFTQKSDVYSFGVVLLEMLTGKPPEMSPSPASSGEQLVPGLVKWVRKVFDETRPLSEVLDPVLLQDGNAKKEVVAAFHVALACTEMDPDARPRMKTVSEDLEKIGSSRK</sequence>
<dbReference type="Pfam" id="PF00560">
    <property type="entry name" value="LRR_1"/>
    <property type="match status" value="4"/>
</dbReference>
<evidence type="ECO:0000256" key="9">
    <source>
        <dbReference type="ARBA" id="ARBA00023136"/>
    </source>
</evidence>
<dbReference type="Proteomes" id="UP001327560">
    <property type="component" value="Chromosome 7"/>
</dbReference>
<proteinExistence type="inferred from homology"/>
<dbReference type="InterPro" id="IPR013210">
    <property type="entry name" value="LRR_N_plant-typ"/>
</dbReference>
<dbReference type="PANTHER" id="PTHR48007:SF36">
    <property type="entry name" value="RECEPTOR PROTEIN KINASE-LIKE PROTEIN ZAR1"/>
    <property type="match status" value="1"/>
</dbReference>
<dbReference type="Pfam" id="PF07714">
    <property type="entry name" value="PK_Tyr_Ser-Thr"/>
    <property type="match status" value="1"/>
</dbReference>
<evidence type="ECO:0000256" key="11">
    <source>
        <dbReference type="SAM" id="MobiDB-lite"/>
    </source>
</evidence>
<dbReference type="InterPro" id="IPR001245">
    <property type="entry name" value="Ser-Thr/Tyr_kinase_cat_dom"/>
</dbReference>
<evidence type="ECO:0000313" key="15">
    <source>
        <dbReference type="Proteomes" id="UP001327560"/>
    </source>
</evidence>
<dbReference type="InterPro" id="IPR008271">
    <property type="entry name" value="Ser/Thr_kinase_AS"/>
</dbReference>
<dbReference type="InterPro" id="IPR032675">
    <property type="entry name" value="LRR_dom_sf"/>
</dbReference>
<evidence type="ECO:0000256" key="1">
    <source>
        <dbReference type="ARBA" id="ARBA00004167"/>
    </source>
</evidence>
<dbReference type="Gene3D" id="1.10.510.10">
    <property type="entry name" value="Transferase(Phosphotransferase) domain 1"/>
    <property type="match status" value="1"/>
</dbReference>
<keyword evidence="9" id="KW-0472">Membrane</keyword>
<dbReference type="AlphaFoldDB" id="A0AAQ3QM50"/>
<evidence type="ECO:0000256" key="2">
    <source>
        <dbReference type="ARBA" id="ARBA00008684"/>
    </source>
</evidence>
<keyword evidence="3" id="KW-0597">Phosphoprotein</keyword>
<evidence type="ECO:0000256" key="12">
    <source>
        <dbReference type="SAM" id="SignalP"/>
    </source>
</evidence>
<dbReference type="PROSITE" id="PS50011">
    <property type="entry name" value="PROTEIN_KINASE_DOM"/>
    <property type="match status" value="1"/>
</dbReference>
<evidence type="ECO:0000256" key="3">
    <source>
        <dbReference type="ARBA" id="ARBA00022553"/>
    </source>
</evidence>
<comment type="subcellular location">
    <subcellularLocation>
        <location evidence="1">Membrane</location>
        <topology evidence="1">Single-pass membrane protein</topology>
    </subcellularLocation>
</comment>
<dbReference type="GO" id="GO:0004672">
    <property type="term" value="F:protein kinase activity"/>
    <property type="evidence" value="ECO:0007669"/>
    <property type="project" value="InterPro"/>
</dbReference>
<evidence type="ECO:0000256" key="10">
    <source>
        <dbReference type="ARBA" id="ARBA00023180"/>
    </source>
</evidence>
<gene>
    <name evidence="14" type="ORF">Cni_G23121</name>
</gene>
<keyword evidence="10" id="KW-0325">Glycoprotein</keyword>
<dbReference type="SMART" id="SM00369">
    <property type="entry name" value="LRR_TYP"/>
    <property type="match status" value="4"/>
</dbReference>
<dbReference type="EMBL" id="CP136896">
    <property type="protein sequence ID" value="WOL14341.1"/>
    <property type="molecule type" value="Genomic_DNA"/>
</dbReference>
<dbReference type="Gene3D" id="3.80.10.10">
    <property type="entry name" value="Ribonuclease Inhibitor"/>
    <property type="match status" value="2"/>
</dbReference>
<reference evidence="14 15" key="1">
    <citation type="submission" date="2023-10" db="EMBL/GenBank/DDBJ databases">
        <title>Chromosome-scale genome assembly provides insights into flower coloration mechanisms of Canna indica.</title>
        <authorList>
            <person name="Li C."/>
        </authorList>
    </citation>
    <scope>NUCLEOTIDE SEQUENCE [LARGE SCALE GENOMIC DNA]</scope>
    <source>
        <tissue evidence="14">Flower</tissue>
    </source>
</reference>
<evidence type="ECO:0000256" key="4">
    <source>
        <dbReference type="ARBA" id="ARBA00022614"/>
    </source>
</evidence>
<feature type="region of interest" description="Disordered" evidence="11">
    <location>
        <begin position="728"/>
        <end position="748"/>
    </location>
</feature>
<evidence type="ECO:0000313" key="14">
    <source>
        <dbReference type="EMBL" id="WOL14341.1"/>
    </source>
</evidence>
<dbReference type="InterPro" id="IPR046959">
    <property type="entry name" value="PRK1-6/SRF4-like"/>
</dbReference>
<dbReference type="InterPro" id="IPR011009">
    <property type="entry name" value="Kinase-like_dom_sf"/>
</dbReference>
<name>A0AAQ3QM50_9LILI</name>
<dbReference type="FunFam" id="3.80.10.10:FF:000275">
    <property type="entry name" value="Leucine-rich repeat receptor-like protein kinase"/>
    <property type="match status" value="1"/>
</dbReference>
<keyword evidence="7" id="KW-0677">Repeat</keyword>
<dbReference type="FunFam" id="3.80.10.10:FF:000722">
    <property type="entry name" value="Leucine-rich repeat receptor-like protein kinase"/>
    <property type="match status" value="1"/>
</dbReference>
<keyword evidence="8" id="KW-1133">Transmembrane helix</keyword>
<accession>A0AAQ3QM50</accession>
<dbReference type="PROSITE" id="PS00108">
    <property type="entry name" value="PROTEIN_KINASE_ST"/>
    <property type="match status" value="1"/>
</dbReference>
<keyword evidence="14" id="KW-0675">Receptor</keyword>
<dbReference type="GO" id="GO:0016020">
    <property type="term" value="C:membrane"/>
    <property type="evidence" value="ECO:0007669"/>
    <property type="project" value="UniProtKB-SubCell"/>
</dbReference>
<dbReference type="Pfam" id="PF13855">
    <property type="entry name" value="LRR_8"/>
    <property type="match status" value="1"/>
</dbReference>
<dbReference type="InterPro" id="IPR000719">
    <property type="entry name" value="Prot_kinase_dom"/>
</dbReference>
<dbReference type="InterPro" id="IPR003591">
    <property type="entry name" value="Leu-rich_rpt_typical-subtyp"/>
</dbReference>
<feature type="region of interest" description="Disordered" evidence="11">
    <location>
        <begin position="379"/>
        <end position="405"/>
    </location>
</feature>